<dbReference type="EMBL" id="HACA01011580">
    <property type="protein sequence ID" value="CDW28941.1"/>
    <property type="molecule type" value="Transcribed_RNA"/>
</dbReference>
<feature type="transmembrane region" description="Helical" evidence="1">
    <location>
        <begin position="6"/>
        <end position="27"/>
    </location>
</feature>
<accession>A0A0K2TU64</accession>
<dbReference type="AlphaFoldDB" id="A0A0K2TU64"/>
<evidence type="ECO:0000313" key="2">
    <source>
        <dbReference type="EMBL" id="CDW28941.1"/>
    </source>
</evidence>
<reference evidence="2" key="1">
    <citation type="submission" date="2014-05" db="EMBL/GenBank/DDBJ databases">
        <authorList>
            <person name="Chronopoulou M."/>
        </authorList>
    </citation>
    <scope>NUCLEOTIDE SEQUENCE</scope>
    <source>
        <tissue evidence="2">Whole organism</tissue>
    </source>
</reference>
<sequence length="30" mass="3560">MYKYDFFSYGIIINYLLSSSGCIRVFIKAF</sequence>
<keyword evidence="1" id="KW-1133">Transmembrane helix</keyword>
<evidence type="ECO:0000256" key="1">
    <source>
        <dbReference type="SAM" id="Phobius"/>
    </source>
</evidence>
<proteinExistence type="predicted"/>
<organism evidence="2">
    <name type="scientific">Lepeophtheirus salmonis</name>
    <name type="common">Salmon louse</name>
    <name type="synonym">Caligus salmonis</name>
    <dbReference type="NCBI Taxonomy" id="72036"/>
    <lineage>
        <taxon>Eukaryota</taxon>
        <taxon>Metazoa</taxon>
        <taxon>Ecdysozoa</taxon>
        <taxon>Arthropoda</taxon>
        <taxon>Crustacea</taxon>
        <taxon>Multicrustacea</taxon>
        <taxon>Hexanauplia</taxon>
        <taxon>Copepoda</taxon>
        <taxon>Siphonostomatoida</taxon>
        <taxon>Caligidae</taxon>
        <taxon>Lepeophtheirus</taxon>
    </lineage>
</organism>
<keyword evidence="1" id="KW-0812">Transmembrane</keyword>
<name>A0A0K2TU64_LEPSM</name>
<keyword evidence="1" id="KW-0472">Membrane</keyword>
<dbReference type="PROSITE" id="PS51257">
    <property type="entry name" value="PROKAR_LIPOPROTEIN"/>
    <property type="match status" value="1"/>
</dbReference>
<protein>
    <submittedName>
        <fullName evidence="2">Uncharacterized protein</fullName>
    </submittedName>
</protein>